<gene>
    <name evidence="2" type="ORF">HMPREF1862_00510</name>
</gene>
<comment type="caution">
    <text evidence="2">The sequence shown here is derived from an EMBL/GenBank/DDBJ whole genome shotgun (WGS) entry which is preliminary data.</text>
</comment>
<protein>
    <submittedName>
        <fullName evidence="2">Hydrolase</fullName>
    </submittedName>
</protein>
<dbReference type="PANTHER" id="PTHR39420">
    <property type="match status" value="1"/>
</dbReference>
<dbReference type="Gene3D" id="1.20.150.30">
    <property type="entry name" value="Zincin-like metallopeptidase, N-terminal domain"/>
    <property type="match status" value="1"/>
</dbReference>
<dbReference type="InterPro" id="IPR042271">
    <property type="entry name" value="Zinicin_2_N"/>
</dbReference>
<dbReference type="GO" id="GO:0016787">
    <property type="term" value="F:hydrolase activity"/>
    <property type="evidence" value="ECO:0007669"/>
    <property type="project" value="UniProtKB-KW"/>
</dbReference>
<feature type="compositionally biased region" description="Basic and acidic residues" evidence="1">
    <location>
        <begin position="516"/>
        <end position="532"/>
    </location>
</feature>
<feature type="region of interest" description="Disordered" evidence="1">
    <location>
        <begin position="489"/>
        <end position="544"/>
    </location>
</feature>
<keyword evidence="2" id="KW-0378">Hydrolase</keyword>
<evidence type="ECO:0000256" key="1">
    <source>
        <dbReference type="SAM" id="MobiDB-lite"/>
    </source>
</evidence>
<dbReference type="EMBL" id="LSDN01000008">
    <property type="protein sequence ID" value="KXB81534.1"/>
    <property type="molecule type" value="Genomic_DNA"/>
</dbReference>
<organism evidence="2 3">
    <name type="scientific">Varibaculum cambriense</name>
    <dbReference type="NCBI Taxonomy" id="184870"/>
    <lineage>
        <taxon>Bacteria</taxon>
        <taxon>Bacillati</taxon>
        <taxon>Actinomycetota</taxon>
        <taxon>Actinomycetes</taxon>
        <taxon>Actinomycetales</taxon>
        <taxon>Actinomycetaceae</taxon>
        <taxon>Varibaculum</taxon>
    </lineage>
</organism>
<feature type="compositionally biased region" description="Polar residues" evidence="1">
    <location>
        <begin position="499"/>
        <end position="509"/>
    </location>
</feature>
<dbReference type="PANTHER" id="PTHR39420:SF2">
    <property type="entry name" value="HYDROLASE"/>
    <property type="match status" value="1"/>
</dbReference>
<dbReference type="Proteomes" id="UP000070572">
    <property type="component" value="Unassembled WGS sequence"/>
</dbReference>
<evidence type="ECO:0000313" key="3">
    <source>
        <dbReference type="Proteomes" id="UP000070572"/>
    </source>
</evidence>
<reference evidence="2 3" key="1">
    <citation type="submission" date="2016-01" db="EMBL/GenBank/DDBJ databases">
        <authorList>
            <person name="Mitreva M."/>
            <person name="Pepin K.H."/>
            <person name="Mihindukulasuriya K.A."/>
            <person name="Fulton R."/>
            <person name="Fronick C."/>
            <person name="O'Laughlin M."/>
            <person name="Miner T."/>
            <person name="Herter B."/>
            <person name="Rosa B.A."/>
            <person name="Cordes M."/>
            <person name="Tomlinson C."/>
            <person name="Wollam A."/>
            <person name="Palsikar V.B."/>
            <person name="Mardis E.R."/>
            <person name="Wilson R.K."/>
        </authorList>
    </citation>
    <scope>NUCLEOTIDE SEQUENCE [LARGE SCALE GENOMIC DNA]</scope>
    <source>
        <strain evidence="2 3">DNF00696</strain>
    </source>
</reference>
<sequence length="544" mass="59843">MQHLSEANGEEQRPEWFQMLKKMLGEEAAEDAFQQLQASGIDPEKLAGGAMPFPFPGGSGFGASQLKQFFTPRKEAVNWDAAVEVAASRLPSFAPTSAAQAQKIREQLSVADLWLDTVTTLSPTASERVAWTPREWIQATVPAWQRLTEPVIANVVRAFTEAIAEQFERQGIDPEEMKASAAIPGIGQIIGPMDPDSLLKNLAAGLFAVQIGQAMGQIAQVAFGSTDIGIPLAKEKIMGLVPVNIANFAQDLEITEEEIGQYLAVREAAHARLFHSVPWLRHKLSRLIARYAQEIRIDPEAIDRSVRDLQDRLQEQFGEQEGLVGLPLGNFDPANLGLGLPVDIFASEETATQRQAMEDLQTVLALIEGWVDEVSTRACMPNLAHVIQLRELLRRRRATTSPIEKVLKPLIGMELRPKYSRQAASLWSLLLNEQGMQQRDQVWSHPDMIPTLQDLTDPENFVARSGKEPEKDQVDQDLDSLLSGTLGWAQGLTPEVDSQGDQLVGGNQETETEPDGASKDQNGEDASHRDNEGENDSPSADTDK</sequence>
<dbReference type="NCBIfam" id="TIGR03624">
    <property type="entry name" value="putative hydrolase"/>
    <property type="match status" value="1"/>
</dbReference>
<dbReference type="SUPFAM" id="SSF55486">
    <property type="entry name" value="Metalloproteases ('zincins'), catalytic domain"/>
    <property type="match status" value="1"/>
</dbReference>
<proteinExistence type="predicted"/>
<dbReference type="AlphaFoldDB" id="A0AB34X0W4"/>
<evidence type="ECO:0000313" key="2">
    <source>
        <dbReference type="EMBL" id="KXB81534.1"/>
    </source>
</evidence>
<dbReference type="InterPro" id="IPR018766">
    <property type="entry name" value="Zinicin_2"/>
</dbReference>
<dbReference type="Pfam" id="PF10103">
    <property type="entry name" value="Zincin_2"/>
    <property type="match status" value="1"/>
</dbReference>
<name>A0AB34X0W4_9ACTO</name>
<accession>A0AB34X0W4</accession>